<dbReference type="NCBIfam" id="TIGR03009">
    <property type="entry name" value="plancto_dom_2"/>
    <property type="match status" value="1"/>
</dbReference>
<gene>
    <name evidence="3" type="ORF">UC8_30940</name>
</gene>
<feature type="signal peptide" evidence="2">
    <location>
        <begin position="1"/>
        <end position="20"/>
    </location>
</feature>
<dbReference type="InterPro" id="IPR017461">
    <property type="entry name" value="CHP03009_planctomycetes"/>
</dbReference>
<proteinExistence type="predicted"/>
<feature type="chain" id="PRO_5023057974" description="TIGR03009 domain-containing protein" evidence="2">
    <location>
        <begin position="21"/>
        <end position="357"/>
    </location>
</feature>
<feature type="region of interest" description="Disordered" evidence="1">
    <location>
        <begin position="25"/>
        <end position="70"/>
    </location>
</feature>
<dbReference type="RefSeq" id="WP_068142458.1">
    <property type="nucleotide sequence ID" value="NZ_CP042914.1"/>
</dbReference>
<sequence length="357" mass="39571" precursor="true">MMRFLMIAASTVLVVGSVSAQAPAQGGYRGQAAGGGQPLTPAQQHQLAQQRAAGQQAATQANPTAAGGAAAQNTARPANAAAQATVAPAAPFPALTPVQEQELTRLLQAWETQSKTVQRLEADFTRWHYDLTAAPAGVHATWAKGEIRYAAPDKGMFRVNELKFYKGMNEGKPQYEAIDGMFGEYWACNGKQLLDYDRGEKKCTVQDLPPELQGTQIFESPLPFVFNLDATKIRQRYWVRTVPSPKPDMVVVEAWPKRQEDRSQYRLVQVVIDPQTFLPQALLMYAPNFNAKTAPAWDHYEFSGVKKNSIIGGLQQFVDKFIEKPDSNWKIVRERYQPPAEEGQAQLQQATNPALRR</sequence>
<reference evidence="3 4" key="1">
    <citation type="submission" date="2019-08" db="EMBL/GenBank/DDBJ databases">
        <title>Deep-cultivation of Planctomycetes and their phenomic and genomic characterization uncovers novel biology.</title>
        <authorList>
            <person name="Wiegand S."/>
            <person name="Jogler M."/>
            <person name="Boedeker C."/>
            <person name="Pinto D."/>
            <person name="Vollmers J."/>
            <person name="Rivas-Marin E."/>
            <person name="Kohn T."/>
            <person name="Peeters S.H."/>
            <person name="Heuer A."/>
            <person name="Rast P."/>
            <person name="Oberbeckmann S."/>
            <person name="Bunk B."/>
            <person name="Jeske O."/>
            <person name="Meyerdierks A."/>
            <person name="Storesund J.E."/>
            <person name="Kallscheuer N."/>
            <person name="Luecker S."/>
            <person name="Lage O.M."/>
            <person name="Pohl T."/>
            <person name="Merkel B.J."/>
            <person name="Hornburger P."/>
            <person name="Mueller R.-W."/>
            <person name="Bruemmer F."/>
            <person name="Labrenz M."/>
            <person name="Spormann A.M."/>
            <person name="Op den Camp H."/>
            <person name="Overmann J."/>
            <person name="Amann R."/>
            <person name="Jetten M.S.M."/>
            <person name="Mascher T."/>
            <person name="Medema M.H."/>
            <person name="Devos D.P."/>
            <person name="Kaster A.-K."/>
            <person name="Ovreas L."/>
            <person name="Rohde M."/>
            <person name="Galperin M.Y."/>
            <person name="Jogler C."/>
        </authorList>
    </citation>
    <scope>NUCLEOTIDE SEQUENCE [LARGE SCALE GENOMIC DNA]</scope>
    <source>
        <strain evidence="3 4">UC8</strain>
    </source>
</reference>
<name>A0A5B9QVF9_9BACT</name>
<accession>A0A5B9QVF9</accession>
<feature type="compositionally biased region" description="Low complexity" evidence="1">
    <location>
        <begin position="38"/>
        <end position="70"/>
    </location>
</feature>
<keyword evidence="2" id="KW-0732">Signal</keyword>
<keyword evidence="4" id="KW-1185">Reference proteome</keyword>
<dbReference type="EMBL" id="CP042914">
    <property type="protein sequence ID" value="QEG41076.1"/>
    <property type="molecule type" value="Genomic_DNA"/>
</dbReference>
<organism evidence="3 4">
    <name type="scientific">Roseimaritima ulvae</name>
    <dbReference type="NCBI Taxonomy" id="980254"/>
    <lineage>
        <taxon>Bacteria</taxon>
        <taxon>Pseudomonadati</taxon>
        <taxon>Planctomycetota</taxon>
        <taxon>Planctomycetia</taxon>
        <taxon>Pirellulales</taxon>
        <taxon>Pirellulaceae</taxon>
        <taxon>Roseimaritima</taxon>
    </lineage>
</organism>
<dbReference type="Gene3D" id="2.50.20.10">
    <property type="entry name" value="Lipoprotein localisation LolA/LolB/LppX"/>
    <property type="match status" value="1"/>
</dbReference>
<protein>
    <recommendedName>
        <fullName evidence="5">TIGR03009 domain-containing protein</fullName>
    </recommendedName>
</protein>
<dbReference type="KEGG" id="rul:UC8_30940"/>
<dbReference type="AlphaFoldDB" id="A0A5B9QVF9"/>
<evidence type="ECO:0000256" key="2">
    <source>
        <dbReference type="SAM" id="SignalP"/>
    </source>
</evidence>
<dbReference type="Proteomes" id="UP000325286">
    <property type="component" value="Chromosome"/>
</dbReference>
<evidence type="ECO:0000256" key="1">
    <source>
        <dbReference type="SAM" id="MobiDB-lite"/>
    </source>
</evidence>
<evidence type="ECO:0000313" key="4">
    <source>
        <dbReference type="Proteomes" id="UP000325286"/>
    </source>
</evidence>
<evidence type="ECO:0008006" key="5">
    <source>
        <dbReference type="Google" id="ProtNLM"/>
    </source>
</evidence>
<evidence type="ECO:0000313" key="3">
    <source>
        <dbReference type="EMBL" id="QEG41076.1"/>
    </source>
</evidence>
<feature type="compositionally biased region" description="Gly residues" evidence="1">
    <location>
        <begin position="27"/>
        <end position="37"/>
    </location>
</feature>